<feature type="signal peptide" evidence="1">
    <location>
        <begin position="1"/>
        <end position="22"/>
    </location>
</feature>
<gene>
    <name evidence="2" type="ORF">PGT21_021091</name>
</gene>
<accession>A0A5B0QWN2</accession>
<evidence type="ECO:0000313" key="2">
    <source>
        <dbReference type="EMBL" id="KAA1117717.1"/>
    </source>
</evidence>
<sequence>MALHRVVLVVVISLLNLQSSLQQTKPPSLTDIKCGDKKEFKAGDCAAAYRKINYDKDSTLDIGESSVERSSESCITRINNPKFMNVPKTTIENGFDQILAKCNGYAGSATLPGFNGVRLFTSHHVGPDFHSYDDYKEFNQMICNGDYPKGAKVLKEDCMEAYRLIPTNAAGHFVSLNHHVPTSTIMSVAKKCNAAIWTSDGSKIMLLKTDIDKIFGKMMQECPIWGGHFLTKGASGKNGVVIFQVWGRV</sequence>
<evidence type="ECO:0000313" key="3">
    <source>
        <dbReference type="Proteomes" id="UP000324748"/>
    </source>
</evidence>
<dbReference type="AlphaFoldDB" id="A0A5B0QWN2"/>
<name>A0A5B0QWN2_PUCGR</name>
<comment type="caution">
    <text evidence="2">The sequence shown here is derived from an EMBL/GenBank/DDBJ whole genome shotgun (WGS) entry which is preliminary data.</text>
</comment>
<organism evidence="2 3">
    <name type="scientific">Puccinia graminis f. sp. tritici</name>
    <dbReference type="NCBI Taxonomy" id="56615"/>
    <lineage>
        <taxon>Eukaryota</taxon>
        <taxon>Fungi</taxon>
        <taxon>Dikarya</taxon>
        <taxon>Basidiomycota</taxon>
        <taxon>Pucciniomycotina</taxon>
        <taxon>Pucciniomycetes</taxon>
        <taxon>Pucciniales</taxon>
        <taxon>Pucciniaceae</taxon>
        <taxon>Puccinia</taxon>
    </lineage>
</organism>
<keyword evidence="1" id="KW-0732">Signal</keyword>
<evidence type="ECO:0008006" key="4">
    <source>
        <dbReference type="Google" id="ProtNLM"/>
    </source>
</evidence>
<evidence type="ECO:0000256" key="1">
    <source>
        <dbReference type="SAM" id="SignalP"/>
    </source>
</evidence>
<proteinExistence type="predicted"/>
<feature type="chain" id="PRO_5022902189" description="Ecp2 effector protein domain-containing protein" evidence="1">
    <location>
        <begin position="23"/>
        <end position="249"/>
    </location>
</feature>
<dbReference type="EMBL" id="VSWC01000002">
    <property type="protein sequence ID" value="KAA1117717.1"/>
    <property type="molecule type" value="Genomic_DNA"/>
</dbReference>
<keyword evidence="3" id="KW-1185">Reference proteome</keyword>
<dbReference type="Proteomes" id="UP000324748">
    <property type="component" value="Unassembled WGS sequence"/>
</dbReference>
<reference evidence="2 3" key="1">
    <citation type="submission" date="2019-05" db="EMBL/GenBank/DDBJ databases">
        <title>Emergence of the Ug99 lineage of the wheat stem rust pathogen through somatic hybridization.</title>
        <authorList>
            <person name="Li F."/>
            <person name="Upadhyaya N.M."/>
            <person name="Sperschneider J."/>
            <person name="Matny O."/>
            <person name="Nguyen-Phuc H."/>
            <person name="Mago R."/>
            <person name="Raley C."/>
            <person name="Miller M.E."/>
            <person name="Silverstein K.A.T."/>
            <person name="Henningsen E."/>
            <person name="Hirsch C.D."/>
            <person name="Visser B."/>
            <person name="Pretorius Z.A."/>
            <person name="Steffenson B.J."/>
            <person name="Schwessinger B."/>
            <person name="Dodds P.N."/>
            <person name="Figueroa M."/>
        </authorList>
    </citation>
    <scope>NUCLEOTIDE SEQUENCE [LARGE SCALE GENOMIC DNA]</scope>
    <source>
        <strain evidence="2">21-0</strain>
    </source>
</reference>
<protein>
    <recommendedName>
        <fullName evidence="4">Ecp2 effector protein domain-containing protein</fullName>
    </recommendedName>
</protein>
<dbReference type="OrthoDB" id="10274472at2759"/>